<sequence length="126" mass="13556">MIRSSSAAIGFAYSQRFEFFGGAVSSIISMAQSPAALATSMYQAGASAFPVTWMSQATTGLSCASEYRYRKSVNRRKGATANVLGQTVGHTHIEGAIRDRSDQGERAEASEKWMALRLSTIHKNTG</sequence>
<proteinExistence type="predicted"/>
<dbReference type="EMBL" id="CAADFC020000009">
    <property type="protein sequence ID" value="VIO69264.1"/>
    <property type="molecule type" value="Genomic_DNA"/>
</dbReference>
<name>A0A508T631_9BRAD</name>
<dbReference type="AlphaFoldDB" id="A0A508T631"/>
<keyword evidence="2" id="KW-1185">Reference proteome</keyword>
<dbReference type="Proteomes" id="UP000328092">
    <property type="component" value="Unassembled WGS sequence"/>
</dbReference>
<accession>A0A508T631</accession>
<evidence type="ECO:0000313" key="2">
    <source>
        <dbReference type="Proteomes" id="UP000328092"/>
    </source>
</evidence>
<evidence type="ECO:0000313" key="1">
    <source>
        <dbReference type="EMBL" id="VIO69264.1"/>
    </source>
</evidence>
<comment type="caution">
    <text evidence="1">The sequence shown here is derived from an EMBL/GenBank/DDBJ whole genome shotgun (WGS) entry which is preliminary data.</text>
</comment>
<gene>
    <name evidence="1" type="ORF">CI1B_25900</name>
</gene>
<organism evidence="1 2">
    <name type="scientific">Bradyrhizobium ivorense</name>
    <dbReference type="NCBI Taxonomy" id="2511166"/>
    <lineage>
        <taxon>Bacteria</taxon>
        <taxon>Pseudomonadati</taxon>
        <taxon>Pseudomonadota</taxon>
        <taxon>Alphaproteobacteria</taxon>
        <taxon>Hyphomicrobiales</taxon>
        <taxon>Nitrobacteraceae</taxon>
        <taxon>Bradyrhizobium</taxon>
    </lineage>
</organism>
<reference evidence="1" key="1">
    <citation type="submission" date="2019-02" db="EMBL/GenBank/DDBJ databases">
        <authorList>
            <person name="Pothier F.J."/>
        </authorList>
    </citation>
    <scope>NUCLEOTIDE SEQUENCE</scope>
    <source>
        <strain evidence="1">CI-1B</strain>
    </source>
</reference>
<protein>
    <submittedName>
        <fullName evidence="1">Uncharacterized protein</fullName>
    </submittedName>
</protein>